<dbReference type="PANTHER" id="PTHR21738:SF0">
    <property type="entry name" value="RIBOSOMAL RNA PROCESSING PROTEIN 36 HOMOLOG"/>
    <property type="match status" value="1"/>
</dbReference>
<keyword evidence="5 6" id="KW-0539">Nucleus</keyword>
<dbReference type="GO" id="GO:0005730">
    <property type="term" value="C:nucleolus"/>
    <property type="evidence" value="ECO:0007669"/>
    <property type="project" value="UniProtKB-SubCell"/>
</dbReference>
<feature type="compositionally biased region" description="Low complexity" evidence="7">
    <location>
        <begin position="1"/>
        <end position="11"/>
    </location>
</feature>
<dbReference type="InterPro" id="IPR009292">
    <property type="entry name" value="RRP36"/>
</dbReference>
<evidence type="ECO:0000313" key="8">
    <source>
        <dbReference type="EMBL" id="RZB40181.1"/>
    </source>
</evidence>
<reference evidence="8 9" key="1">
    <citation type="submission" date="2017-03" db="EMBL/GenBank/DDBJ databases">
        <title>Genome of the blue death feigning beetle - Asbolus verrucosus.</title>
        <authorList>
            <person name="Rider S.D."/>
        </authorList>
    </citation>
    <scope>NUCLEOTIDE SEQUENCE [LARGE SCALE GENOMIC DNA]</scope>
    <source>
        <strain evidence="8">Butters</strain>
        <tissue evidence="8">Head and leg muscle</tissue>
    </source>
</reference>
<dbReference type="STRING" id="1661398.A0A482VAN4"/>
<comment type="function">
    <text evidence="6">Component of the 90S pre-ribosome involved in the maturation of rRNAs. Required for early cleavages of the pre-RNAs in the 40S ribosomal subunit maturation pathway.</text>
</comment>
<evidence type="ECO:0000256" key="2">
    <source>
        <dbReference type="ARBA" id="ARBA00009418"/>
    </source>
</evidence>
<feature type="region of interest" description="Disordered" evidence="7">
    <location>
        <begin position="1"/>
        <end position="30"/>
    </location>
</feature>
<dbReference type="Pfam" id="PF06102">
    <property type="entry name" value="RRP36"/>
    <property type="match status" value="1"/>
</dbReference>
<proteinExistence type="inferred from homology"/>
<gene>
    <name evidence="8" type="ORF">BDFB_007009</name>
</gene>
<evidence type="ECO:0000256" key="3">
    <source>
        <dbReference type="ARBA" id="ARBA00022517"/>
    </source>
</evidence>
<evidence type="ECO:0000256" key="4">
    <source>
        <dbReference type="ARBA" id="ARBA00022552"/>
    </source>
</evidence>
<evidence type="ECO:0000256" key="1">
    <source>
        <dbReference type="ARBA" id="ARBA00004604"/>
    </source>
</evidence>
<comment type="subunit">
    <text evidence="6">Associates with 90S and pre-40S pre-ribosomal particles.</text>
</comment>
<sequence>MSSADSDTDSPSSDEKHEAEEEDEVTVQKRKKIREELSTMSFEDLQKLKDEMGSKLYNQTVFGVEKNKTKTSFKRANKNRPREISSKKQIRLENNVIQIKKHRSRDPRFDPLCGQFDRKVFKNNYKFVNDLRKKEKTQLEKELKETTDSDKKKKIKYVVQRLDNQIREQEKQDKIDQQDYEEKEEIKNKLKQGEKVQFKKKSVKRLENLIGKYEELKKTNKLQKHIEKRSKKLSARERRRLERQKLVTFVGVMGDRVLRIAAVKNAQLFYRHRFESAARVSNGVLIKRFLFKHCEIVYPRGAAVGSGAGRGVDAARVCARGGSGAAKIRVEKCGLVCE</sequence>
<evidence type="ECO:0000256" key="5">
    <source>
        <dbReference type="ARBA" id="ARBA00023242"/>
    </source>
</evidence>
<dbReference type="AlphaFoldDB" id="A0A482VAN4"/>
<dbReference type="EMBL" id="QDEB01121605">
    <property type="protein sequence ID" value="RZB40181.1"/>
    <property type="molecule type" value="Genomic_DNA"/>
</dbReference>
<dbReference type="PANTHER" id="PTHR21738">
    <property type="entry name" value="RIBOSOMAL RNA PROCESSING PROTEIN 36 HOMOLOG"/>
    <property type="match status" value="1"/>
</dbReference>
<dbReference type="GO" id="GO:0030686">
    <property type="term" value="C:90S preribosome"/>
    <property type="evidence" value="ECO:0007669"/>
    <property type="project" value="TreeGrafter"/>
</dbReference>
<dbReference type="GO" id="GO:0000462">
    <property type="term" value="P:maturation of SSU-rRNA from tricistronic rRNA transcript (SSU-rRNA, 5.8S rRNA, LSU-rRNA)"/>
    <property type="evidence" value="ECO:0007669"/>
    <property type="project" value="TreeGrafter"/>
</dbReference>
<keyword evidence="3 6" id="KW-0690">Ribosome biogenesis</keyword>
<evidence type="ECO:0000256" key="7">
    <source>
        <dbReference type="SAM" id="MobiDB-lite"/>
    </source>
</evidence>
<evidence type="ECO:0000256" key="6">
    <source>
        <dbReference type="RuleBase" id="RU368027"/>
    </source>
</evidence>
<accession>A0A482VAN4</accession>
<dbReference type="OrthoDB" id="448446at2759"/>
<comment type="similarity">
    <text evidence="2 6">Belongs to the RRP36 family.</text>
</comment>
<comment type="caution">
    <text evidence="8">The sequence shown here is derived from an EMBL/GenBank/DDBJ whole genome shotgun (WGS) entry which is preliminary data.</text>
</comment>
<keyword evidence="6" id="KW-0687">Ribonucleoprotein</keyword>
<dbReference type="Proteomes" id="UP000292052">
    <property type="component" value="Unassembled WGS sequence"/>
</dbReference>
<keyword evidence="9" id="KW-1185">Reference proteome</keyword>
<organism evidence="8 9">
    <name type="scientific">Asbolus verrucosus</name>
    <name type="common">Desert ironclad beetle</name>
    <dbReference type="NCBI Taxonomy" id="1661398"/>
    <lineage>
        <taxon>Eukaryota</taxon>
        <taxon>Metazoa</taxon>
        <taxon>Ecdysozoa</taxon>
        <taxon>Arthropoda</taxon>
        <taxon>Hexapoda</taxon>
        <taxon>Insecta</taxon>
        <taxon>Pterygota</taxon>
        <taxon>Neoptera</taxon>
        <taxon>Endopterygota</taxon>
        <taxon>Coleoptera</taxon>
        <taxon>Polyphaga</taxon>
        <taxon>Cucujiformia</taxon>
        <taxon>Tenebrionidae</taxon>
        <taxon>Pimeliinae</taxon>
        <taxon>Asbolus</taxon>
    </lineage>
</organism>
<keyword evidence="4 6" id="KW-0698">rRNA processing</keyword>
<evidence type="ECO:0000313" key="9">
    <source>
        <dbReference type="Proteomes" id="UP000292052"/>
    </source>
</evidence>
<comment type="subcellular location">
    <subcellularLocation>
        <location evidence="1 6">Nucleus</location>
        <location evidence="1 6">Nucleolus</location>
    </subcellularLocation>
</comment>
<protein>
    <recommendedName>
        <fullName evidence="6">rRNA biogenesis protein RRP36</fullName>
    </recommendedName>
</protein>
<name>A0A482VAN4_ASBVE</name>